<dbReference type="InterPro" id="IPR050194">
    <property type="entry name" value="Glycosyltransferase_grp1"/>
</dbReference>
<accession>A0A6L6GDK1</accession>
<evidence type="ECO:0000313" key="2">
    <source>
        <dbReference type="EMBL" id="MTD10589.1"/>
    </source>
</evidence>
<reference evidence="2 3" key="1">
    <citation type="submission" date="2019-11" db="EMBL/GenBank/DDBJ databases">
        <authorList>
            <person name="An D."/>
        </authorList>
    </citation>
    <scope>NUCLEOTIDE SEQUENCE [LARGE SCALE GENOMIC DNA]</scope>
    <source>
        <strain evidence="2 3">YIM 103518</strain>
    </source>
</reference>
<gene>
    <name evidence="2" type="ORF">GIX10_03860</name>
</gene>
<dbReference type="CDD" id="cd03801">
    <property type="entry name" value="GT4_PimA-like"/>
    <property type="match status" value="1"/>
</dbReference>
<comment type="caution">
    <text evidence="2">The sequence shown here is derived from an EMBL/GenBank/DDBJ whole genome shotgun (WGS) entry which is preliminary data.</text>
</comment>
<dbReference type="PANTHER" id="PTHR45947">
    <property type="entry name" value="SULFOQUINOVOSYL TRANSFERASE SQD2"/>
    <property type="match status" value="1"/>
</dbReference>
<dbReference type="InterPro" id="IPR028098">
    <property type="entry name" value="Glyco_trans_4-like_N"/>
</dbReference>
<dbReference type="PANTHER" id="PTHR45947:SF3">
    <property type="entry name" value="SULFOQUINOVOSYL TRANSFERASE SQD2"/>
    <property type="match status" value="1"/>
</dbReference>
<dbReference type="Gene3D" id="3.40.50.2000">
    <property type="entry name" value="Glycogen Phosphorylase B"/>
    <property type="match status" value="2"/>
</dbReference>
<dbReference type="Pfam" id="PF13692">
    <property type="entry name" value="Glyco_trans_1_4"/>
    <property type="match status" value="1"/>
</dbReference>
<dbReference type="GO" id="GO:0016758">
    <property type="term" value="F:hexosyltransferase activity"/>
    <property type="evidence" value="ECO:0007669"/>
    <property type="project" value="TreeGrafter"/>
</dbReference>
<protein>
    <submittedName>
        <fullName evidence="2">Glycosyltransferase</fullName>
    </submittedName>
</protein>
<dbReference type="Proteomes" id="UP000473854">
    <property type="component" value="Unassembled WGS sequence"/>
</dbReference>
<evidence type="ECO:0000313" key="3">
    <source>
        <dbReference type="Proteomes" id="UP000473854"/>
    </source>
</evidence>
<evidence type="ECO:0000259" key="1">
    <source>
        <dbReference type="Pfam" id="PF13579"/>
    </source>
</evidence>
<dbReference type="EMBL" id="WLYL01000008">
    <property type="protein sequence ID" value="MTD10589.1"/>
    <property type="molecule type" value="Genomic_DNA"/>
</dbReference>
<dbReference type="AlphaFoldDB" id="A0A6L6GDK1"/>
<sequence length="365" mass="41703">MKIAFLCKRKYMSKDVILDKYARLYEIPNQLALLGHDVECFCLSYQSHDDGTWDESNHSKKLKWHSKSYTNWKKLSIWNYPFYLLNLLRENKPDVIIGASDMPHIIIGAWLAKKLDIPFVVDLYDNFEAYGQAQIPLIKILFHRALNQAQVITTTSQTLAVKIQTEHPNVKNIFAMPSVINQNIFKVGNKSEARKFLSLPLNTPLIGTAGGLTKMKSIHDLFDAWEIIKKENPQSYLVLAGPTEPATPLPDDDNVIYLGLLTHQDVATLFQALDVGVMCIPDDEFGRYCFPQKAYEMLACNLNVISSAIGDMVYLLEDDQLFTNSEELAIKSLEKLNHLKNHNIDVPTWRSSINKLNKELHLFFT</sequence>
<feature type="domain" description="Glycosyltransferase subfamily 4-like N-terminal" evidence="1">
    <location>
        <begin position="26"/>
        <end position="160"/>
    </location>
</feature>
<organism evidence="2 3">
    <name type="scientific">Acinetobacter faecalis</name>
    <dbReference type="NCBI Taxonomy" id="2665161"/>
    <lineage>
        <taxon>Bacteria</taxon>
        <taxon>Pseudomonadati</taxon>
        <taxon>Pseudomonadota</taxon>
        <taxon>Gammaproteobacteria</taxon>
        <taxon>Moraxellales</taxon>
        <taxon>Moraxellaceae</taxon>
        <taxon>Acinetobacter</taxon>
    </lineage>
</organism>
<proteinExistence type="predicted"/>
<dbReference type="SUPFAM" id="SSF53756">
    <property type="entry name" value="UDP-Glycosyltransferase/glycogen phosphorylase"/>
    <property type="match status" value="1"/>
</dbReference>
<name>A0A6L6GDK1_9GAMM</name>
<dbReference type="Pfam" id="PF13579">
    <property type="entry name" value="Glyco_trans_4_4"/>
    <property type="match status" value="1"/>
</dbReference>
<keyword evidence="2" id="KW-0808">Transferase</keyword>